<dbReference type="KEGG" id="huw:FPZ11_04890"/>
<reference evidence="2 3" key="1">
    <citation type="submission" date="2019-07" db="EMBL/GenBank/DDBJ databases">
        <title>Full genome sequence of Humibacter sp. WJ7-1.</title>
        <authorList>
            <person name="Im W.-T."/>
        </authorList>
    </citation>
    <scope>NUCLEOTIDE SEQUENCE [LARGE SCALE GENOMIC DNA]</scope>
    <source>
        <strain evidence="2 3">WJ7-1</strain>
    </source>
</reference>
<dbReference type="RefSeq" id="WP_146318863.1">
    <property type="nucleotide sequence ID" value="NZ_CP042305.1"/>
</dbReference>
<dbReference type="OrthoDB" id="3732531at2"/>
<evidence type="ECO:0000313" key="3">
    <source>
        <dbReference type="Proteomes" id="UP000320216"/>
    </source>
</evidence>
<dbReference type="AlphaFoldDB" id="A0A5B8M334"/>
<proteinExistence type="predicted"/>
<organism evidence="2 3">
    <name type="scientific">Humibacter ginsenosidimutans</name>
    <dbReference type="NCBI Taxonomy" id="2599293"/>
    <lineage>
        <taxon>Bacteria</taxon>
        <taxon>Bacillati</taxon>
        <taxon>Actinomycetota</taxon>
        <taxon>Actinomycetes</taxon>
        <taxon>Micrococcales</taxon>
        <taxon>Microbacteriaceae</taxon>
        <taxon>Humibacter</taxon>
    </lineage>
</organism>
<feature type="region of interest" description="Disordered" evidence="1">
    <location>
        <begin position="39"/>
        <end position="74"/>
    </location>
</feature>
<dbReference type="EMBL" id="CP042305">
    <property type="protein sequence ID" value="QDZ14195.1"/>
    <property type="molecule type" value="Genomic_DNA"/>
</dbReference>
<keyword evidence="3" id="KW-1185">Reference proteome</keyword>
<evidence type="ECO:0000313" key="2">
    <source>
        <dbReference type="EMBL" id="QDZ14195.1"/>
    </source>
</evidence>
<name>A0A5B8M334_9MICO</name>
<sequence>MEWVRPSELVARHTAFLAGRGIDLHTELHRRTLTATTTGVRKVGSAMRRLPPLSAFGRSRPAPSGPTRSSAGLS</sequence>
<evidence type="ECO:0000256" key="1">
    <source>
        <dbReference type="SAM" id="MobiDB-lite"/>
    </source>
</evidence>
<dbReference type="Proteomes" id="UP000320216">
    <property type="component" value="Chromosome"/>
</dbReference>
<protein>
    <submittedName>
        <fullName evidence="2">Uncharacterized protein</fullName>
    </submittedName>
</protein>
<gene>
    <name evidence="2" type="ORF">FPZ11_04890</name>
</gene>
<accession>A0A5B8M334</accession>